<dbReference type="EMBL" id="OC939601">
    <property type="protein sequence ID" value="CAD7661721.1"/>
    <property type="molecule type" value="Genomic_DNA"/>
</dbReference>
<dbReference type="InterPro" id="IPR013128">
    <property type="entry name" value="Peptidase_C1A"/>
</dbReference>
<organism evidence="4">
    <name type="scientific">Oppiella nova</name>
    <dbReference type="NCBI Taxonomy" id="334625"/>
    <lineage>
        <taxon>Eukaryota</taxon>
        <taxon>Metazoa</taxon>
        <taxon>Ecdysozoa</taxon>
        <taxon>Arthropoda</taxon>
        <taxon>Chelicerata</taxon>
        <taxon>Arachnida</taxon>
        <taxon>Acari</taxon>
        <taxon>Acariformes</taxon>
        <taxon>Sarcoptiformes</taxon>
        <taxon>Oribatida</taxon>
        <taxon>Brachypylina</taxon>
        <taxon>Oppioidea</taxon>
        <taxon>Oppiidae</taxon>
        <taxon>Oppiella</taxon>
    </lineage>
</organism>
<evidence type="ECO:0000313" key="4">
    <source>
        <dbReference type="EMBL" id="CAD7661721.1"/>
    </source>
</evidence>
<proteinExistence type="inferred from homology"/>
<dbReference type="Gene3D" id="3.90.70.10">
    <property type="entry name" value="Cysteine proteinases"/>
    <property type="match status" value="1"/>
</dbReference>
<keyword evidence="2" id="KW-1015">Disulfide bond</keyword>
<gene>
    <name evidence="4" type="ORF">ONB1V03_LOCUS18281</name>
</gene>
<reference evidence="4" key="1">
    <citation type="submission" date="2020-11" db="EMBL/GenBank/DDBJ databases">
        <authorList>
            <person name="Tran Van P."/>
        </authorList>
    </citation>
    <scope>NUCLEOTIDE SEQUENCE</scope>
</reference>
<feature type="non-terminal residue" evidence="4">
    <location>
        <position position="1"/>
    </location>
</feature>
<protein>
    <recommendedName>
        <fullName evidence="3">Peptidase C1A papain C-terminal domain-containing protein</fullName>
    </recommendedName>
</protein>
<name>A0A7R9QYC7_9ACAR</name>
<accession>A0A7R9QYC7</accession>
<dbReference type="InterPro" id="IPR000668">
    <property type="entry name" value="Peptidase_C1A_C"/>
</dbReference>
<dbReference type="PROSITE" id="PS00639">
    <property type="entry name" value="THIOL_PROTEASE_HIS"/>
    <property type="match status" value="1"/>
</dbReference>
<evidence type="ECO:0000313" key="5">
    <source>
        <dbReference type="Proteomes" id="UP000728032"/>
    </source>
</evidence>
<feature type="domain" description="Peptidase C1A papain C-terminal" evidence="3">
    <location>
        <begin position="3"/>
        <end position="60"/>
    </location>
</feature>
<dbReference type="GO" id="GO:0008234">
    <property type="term" value="F:cysteine-type peptidase activity"/>
    <property type="evidence" value="ECO:0007669"/>
    <property type="project" value="InterPro"/>
</dbReference>
<evidence type="ECO:0000256" key="1">
    <source>
        <dbReference type="ARBA" id="ARBA00008455"/>
    </source>
</evidence>
<evidence type="ECO:0000259" key="3">
    <source>
        <dbReference type="Pfam" id="PF00112"/>
    </source>
</evidence>
<dbReference type="PANTHER" id="PTHR12411">
    <property type="entry name" value="CYSTEINE PROTEASE FAMILY C1-RELATED"/>
    <property type="match status" value="1"/>
</dbReference>
<dbReference type="InterPro" id="IPR025661">
    <property type="entry name" value="Pept_asp_AS"/>
</dbReference>
<dbReference type="Pfam" id="PF00112">
    <property type="entry name" value="Peptidase_C1"/>
    <property type="match status" value="1"/>
</dbReference>
<keyword evidence="5" id="KW-1185">Reference proteome</keyword>
<sequence>SSEQLDHGVLVVGYGTTADTKEDYWIVKNSWGTQWGDGGYIKMSRNKSNQCGIATSASYPLV</sequence>
<dbReference type="AlphaFoldDB" id="A0A7R9QYC7"/>
<dbReference type="SUPFAM" id="SSF54001">
    <property type="entry name" value="Cysteine proteinases"/>
    <property type="match status" value="1"/>
</dbReference>
<dbReference type="OrthoDB" id="6537950at2759"/>
<evidence type="ECO:0000256" key="2">
    <source>
        <dbReference type="ARBA" id="ARBA00023157"/>
    </source>
</evidence>
<comment type="similarity">
    <text evidence="1">Belongs to the peptidase C1 family.</text>
</comment>
<dbReference type="GO" id="GO:0006508">
    <property type="term" value="P:proteolysis"/>
    <property type="evidence" value="ECO:0007669"/>
    <property type="project" value="InterPro"/>
</dbReference>
<dbReference type="Proteomes" id="UP000728032">
    <property type="component" value="Unassembled WGS sequence"/>
</dbReference>
<dbReference type="InterPro" id="IPR038765">
    <property type="entry name" value="Papain-like_cys_pep_sf"/>
</dbReference>
<dbReference type="PROSITE" id="PS00640">
    <property type="entry name" value="THIOL_PROTEASE_ASN"/>
    <property type="match status" value="1"/>
</dbReference>
<dbReference type="InterPro" id="IPR025660">
    <property type="entry name" value="Pept_his_AS"/>
</dbReference>
<dbReference type="EMBL" id="CAJPVJ010024776">
    <property type="protein sequence ID" value="CAG2178857.1"/>
    <property type="molecule type" value="Genomic_DNA"/>
</dbReference>